<comment type="caution">
    <text evidence="2">The sequence shown here is derived from an EMBL/GenBank/DDBJ whole genome shotgun (WGS) entry which is preliminary data.</text>
</comment>
<evidence type="ECO:0000256" key="1">
    <source>
        <dbReference type="SAM" id="MobiDB-lite"/>
    </source>
</evidence>
<dbReference type="InterPro" id="IPR043502">
    <property type="entry name" value="DNA/RNA_pol_sf"/>
</dbReference>
<sequence>MRSFIHNIEEKTDNSQERLYYLEQFTAGEPKELVRSCLYMNASRGYAEAKHLLKHHFGDEFKLASAYMEKALKWGNIRSDDGKALYSYAVYLRGCCNAAQDLNAASNGGSPNSQIVHKKDDEDDARKANSSRPVTMAVVATEHTGAGSVECKLAIVPVKGVLLQDDGTWLAKACKKRKSLFRLSGLEVSGLDSNYFIELPETFTQSSIPVSQENIPREEDIKKWPYLSDVRLISVAKLDELLKEQYNNDFPEQAYDEKPELSFEDQRFLEIVNNSVVKQDGHYQICLPFRKLDTTLPDNKKIAEQQALSILKRFKKDEAFLSDYRDFIGDILKKGHAEKVPEEELDRNDGRVWYIPHHGVYHKRKKKISVVFDCAASFQGTSLNSELLQGPDLTNTLLGVILRFRQEPIAVMADIEGMFHQVKVPKEFLDFLRFLWWPNGDISQPLEEFRMTVHLFGAVSSPSCANFALRKTADDNEGKVDPEVLSTIRNNFYVDDCLKSVSDEKQAIILVQELIAVCATGGFKLTKWVSNSRNVLASIPEVERSKEVRHLDLRRDELPVDSALGLQWDTESDMFIFKMALKQ</sequence>
<name>A0ABQ8KZT2_LABRO</name>
<dbReference type="CDD" id="cd01644">
    <property type="entry name" value="RT_pepA17"/>
    <property type="match status" value="1"/>
</dbReference>
<proteinExistence type="predicted"/>
<accession>A0ABQ8KZT2</accession>
<organism evidence="2 3">
    <name type="scientific">Labeo rohita</name>
    <name type="common">Indian major carp</name>
    <name type="synonym">Cyprinus rohita</name>
    <dbReference type="NCBI Taxonomy" id="84645"/>
    <lineage>
        <taxon>Eukaryota</taxon>
        <taxon>Metazoa</taxon>
        <taxon>Chordata</taxon>
        <taxon>Craniata</taxon>
        <taxon>Vertebrata</taxon>
        <taxon>Euteleostomi</taxon>
        <taxon>Actinopterygii</taxon>
        <taxon>Neopterygii</taxon>
        <taxon>Teleostei</taxon>
        <taxon>Ostariophysi</taxon>
        <taxon>Cypriniformes</taxon>
        <taxon>Cyprinidae</taxon>
        <taxon>Labeoninae</taxon>
        <taxon>Labeonini</taxon>
        <taxon>Labeo</taxon>
    </lineage>
</organism>
<dbReference type="SUPFAM" id="SSF56672">
    <property type="entry name" value="DNA/RNA polymerases"/>
    <property type="match status" value="1"/>
</dbReference>
<dbReference type="Proteomes" id="UP000830375">
    <property type="component" value="Unassembled WGS sequence"/>
</dbReference>
<keyword evidence="2" id="KW-0436">Ligase</keyword>
<feature type="region of interest" description="Disordered" evidence="1">
    <location>
        <begin position="106"/>
        <end position="131"/>
    </location>
</feature>
<feature type="compositionally biased region" description="Basic and acidic residues" evidence="1">
    <location>
        <begin position="117"/>
        <end position="127"/>
    </location>
</feature>
<protein>
    <submittedName>
        <fullName evidence="2">Methionine--tRNA ligase</fullName>
    </submittedName>
</protein>
<dbReference type="PANTHER" id="PTHR47331:SF1">
    <property type="entry name" value="GAG-LIKE PROTEIN"/>
    <property type="match status" value="1"/>
</dbReference>
<dbReference type="PANTHER" id="PTHR47331">
    <property type="entry name" value="PHD-TYPE DOMAIN-CONTAINING PROTEIN"/>
    <property type="match status" value="1"/>
</dbReference>
<dbReference type="EMBL" id="JACTAM010002842">
    <property type="protein sequence ID" value="KAI2642431.1"/>
    <property type="molecule type" value="Genomic_DNA"/>
</dbReference>
<evidence type="ECO:0000313" key="3">
    <source>
        <dbReference type="Proteomes" id="UP000830375"/>
    </source>
</evidence>
<reference evidence="2 3" key="1">
    <citation type="submission" date="2022-01" db="EMBL/GenBank/DDBJ databases">
        <title>A high-quality chromosome-level genome assembly of rohu carp, Labeo rohita.</title>
        <authorList>
            <person name="Arick M.A. II"/>
            <person name="Hsu C.-Y."/>
            <person name="Magbanua Z."/>
            <person name="Pechanova O."/>
            <person name="Grover C."/>
            <person name="Miller E."/>
            <person name="Thrash A."/>
            <person name="Ezzel L."/>
            <person name="Alam S."/>
            <person name="Benzie J."/>
            <person name="Hamilton M."/>
            <person name="Karsi A."/>
            <person name="Lawrence M.L."/>
            <person name="Peterson D.G."/>
        </authorList>
    </citation>
    <scope>NUCLEOTIDE SEQUENCE [LARGE SCALE GENOMIC DNA]</scope>
    <source>
        <strain evidence="3">BAU-BD-2019</strain>
        <tissue evidence="2">Blood</tissue>
    </source>
</reference>
<gene>
    <name evidence="2" type="ORF">H4Q32_028292</name>
</gene>
<keyword evidence="3" id="KW-1185">Reference proteome</keyword>
<feature type="compositionally biased region" description="Polar residues" evidence="1">
    <location>
        <begin position="106"/>
        <end position="115"/>
    </location>
</feature>
<evidence type="ECO:0000313" key="2">
    <source>
        <dbReference type="EMBL" id="KAI2642431.1"/>
    </source>
</evidence>
<dbReference type="GO" id="GO:0016874">
    <property type="term" value="F:ligase activity"/>
    <property type="evidence" value="ECO:0007669"/>
    <property type="project" value="UniProtKB-KW"/>
</dbReference>